<dbReference type="AlphaFoldDB" id="A0A1D9MLM8"/>
<dbReference type="PANTHER" id="PTHR43429:SF1">
    <property type="entry name" value="NAD(P)H SULFUR OXIDOREDUCTASE (COA-DEPENDENT)"/>
    <property type="match status" value="1"/>
</dbReference>
<proteinExistence type="inferred from homology"/>
<dbReference type="SUPFAM" id="SSF55424">
    <property type="entry name" value="FAD/NAD-linked reductases, dimerisation (C-terminal) domain"/>
    <property type="match status" value="1"/>
</dbReference>
<evidence type="ECO:0000256" key="1">
    <source>
        <dbReference type="ARBA" id="ARBA00001974"/>
    </source>
</evidence>
<dbReference type="InterPro" id="IPR050260">
    <property type="entry name" value="FAD-bd_OxRdtase"/>
</dbReference>
<name>A0A1D9MLM8_9ACTO</name>
<dbReference type="OrthoDB" id="9802028at2"/>
<dbReference type="SUPFAM" id="SSF51905">
    <property type="entry name" value="FAD/NAD(P)-binding domain"/>
    <property type="match status" value="1"/>
</dbReference>
<dbReference type="InterPro" id="IPR036188">
    <property type="entry name" value="FAD/NAD-bd_sf"/>
</dbReference>
<dbReference type="InterPro" id="IPR016156">
    <property type="entry name" value="FAD/NAD-linked_Rdtase_dimer_sf"/>
</dbReference>
<dbReference type="InterPro" id="IPR023753">
    <property type="entry name" value="FAD/NAD-binding_dom"/>
</dbReference>
<feature type="domain" description="Rhodanese" evidence="7">
    <location>
        <begin position="469"/>
        <end position="558"/>
    </location>
</feature>
<keyword evidence="4" id="KW-0274">FAD</keyword>
<dbReference type="Pfam" id="PF00581">
    <property type="entry name" value="Rhodanese"/>
    <property type="match status" value="1"/>
</dbReference>
<keyword evidence="9" id="KW-1185">Reference proteome</keyword>
<sequence length="564" mass="59817">MTANNARKVLIIGGVAGGMSAATRLRRLDENAEITILERGEHVSFANCGLPYYAGGVIEERDALLLQTPKSLKSRFNLDVLVQHDAVKIDRERKEVTANTPEGEKTFEYDQLILAPGAKPFVPPMPGAERGLTLRNVADVDAIMAQVQTKPKTAALLGAGFIGLELAENLHKRGIEVTLVEAAPQILAPLDDEMAAMVENHLIDQGIKVVTNDQATEITEDAVVLKSGKQVPAEMVIIAVGVRPDTNIAKDAGLETDQRGGIVVDESQRTSDPDIFAVGDAVVKRDRIDGAPVHIPLANSANRDGRAVADIIVGLAPSNGDGQVRKTAGVLGTAVVGVLGLTVAATGWNERKAKANGREVATIHTHPFNHATYYPGAEKLALKLVYDPKTLEILGAQAVGGAGADKRIDVIATAIAGGLLATDLAGIDLAYAPQFGSAKDPITMLGFVADNLASGVTSSVDIHDLAQKQADGHLVLDVRTVGEFERGNIPQAVNVPLDDLRDRIDEVRELANGKEIVVHCAVGVRGHTAVQILKAHDLAATNLDGGYTSWSAWQRKQERDAQQA</sequence>
<dbReference type="PRINTS" id="PR00368">
    <property type="entry name" value="FADPNR"/>
</dbReference>
<dbReference type="InterPro" id="IPR036873">
    <property type="entry name" value="Rhodanese-like_dom_sf"/>
</dbReference>
<accession>A0A1D9MLM8</accession>
<dbReference type="Pfam" id="PF02852">
    <property type="entry name" value="Pyr_redox_dim"/>
    <property type="match status" value="1"/>
</dbReference>
<evidence type="ECO:0000313" key="8">
    <source>
        <dbReference type="EMBL" id="AOZ73063.1"/>
    </source>
</evidence>
<organism evidence="8 9">
    <name type="scientific">Boudabousia tangfeifanii</name>
    <dbReference type="NCBI Taxonomy" id="1912795"/>
    <lineage>
        <taxon>Bacteria</taxon>
        <taxon>Bacillati</taxon>
        <taxon>Actinomycetota</taxon>
        <taxon>Actinomycetes</taxon>
        <taxon>Actinomycetales</taxon>
        <taxon>Actinomycetaceae</taxon>
        <taxon>Boudabousia</taxon>
    </lineage>
</organism>
<dbReference type="RefSeq" id="WP_071164527.1">
    <property type="nucleotide sequence ID" value="NZ_CP017812.1"/>
</dbReference>
<evidence type="ECO:0000259" key="7">
    <source>
        <dbReference type="PROSITE" id="PS50206"/>
    </source>
</evidence>
<dbReference type="GO" id="GO:0016491">
    <property type="term" value="F:oxidoreductase activity"/>
    <property type="evidence" value="ECO:0007669"/>
    <property type="project" value="UniProtKB-KW"/>
</dbReference>
<evidence type="ECO:0000256" key="6">
    <source>
        <dbReference type="ARBA" id="ARBA00023284"/>
    </source>
</evidence>
<gene>
    <name evidence="8" type="ORF">BK816_06980</name>
</gene>
<protein>
    <submittedName>
        <fullName evidence="8">CoA-disulfide reductase</fullName>
    </submittedName>
</protein>
<dbReference type="PANTHER" id="PTHR43429">
    <property type="entry name" value="PYRIDINE NUCLEOTIDE-DISULFIDE OXIDOREDUCTASE DOMAIN-CONTAINING"/>
    <property type="match status" value="1"/>
</dbReference>
<dbReference type="KEGG" id="avu:BK816_06980"/>
<dbReference type="InterPro" id="IPR001763">
    <property type="entry name" value="Rhodanese-like_dom"/>
</dbReference>
<dbReference type="EMBL" id="CP017812">
    <property type="protein sequence ID" value="AOZ73063.1"/>
    <property type="molecule type" value="Genomic_DNA"/>
</dbReference>
<evidence type="ECO:0000256" key="5">
    <source>
        <dbReference type="ARBA" id="ARBA00023002"/>
    </source>
</evidence>
<dbReference type="STRING" id="1912795.BK816_06980"/>
<keyword evidence="3" id="KW-0285">Flavoprotein</keyword>
<dbReference type="Proteomes" id="UP000176288">
    <property type="component" value="Chromosome"/>
</dbReference>
<evidence type="ECO:0000256" key="2">
    <source>
        <dbReference type="ARBA" id="ARBA00009130"/>
    </source>
</evidence>
<dbReference type="InterPro" id="IPR004099">
    <property type="entry name" value="Pyr_nucl-diS_OxRdtase_dimer"/>
</dbReference>
<dbReference type="Pfam" id="PF07992">
    <property type="entry name" value="Pyr_redox_2"/>
    <property type="match status" value="1"/>
</dbReference>
<evidence type="ECO:0000256" key="3">
    <source>
        <dbReference type="ARBA" id="ARBA00022630"/>
    </source>
</evidence>
<dbReference type="PRINTS" id="PR00411">
    <property type="entry name" value="PNDRDTASEI"/>
</dbReference>
<dbReference type="Gene3D" id="3.40.250.10">
    <property type="entry name" value="Rhodanese-like domain"/>
    <property type="match status" value="1"/>
</dbReference>
<comment type="cofactor">
    <cofactor evidence="1">
        <name>FAD</name>
        <dbReference type="ChEBI" id="CHEBI:57692"/>
    </cofactor>
</comment>
<keyword evidence="6" id="KW-0676">Redox-active center</keyword>
<dbReference type="Gene3D" id="3.50.50.60">
    <property type="entry name" value="FAD/NAD(P)-binding domain"/>
    <property type="match status" value="2"/>
</dbReference>
<dbReference type="PROSITE" id="PS50206">
    <property type="entry name" value="RHODANESE_3"/>
    <property type="match status" value="1"/>
</dbReference>
<dbReference type="SUPFAM" id="SSF52821">
    <property type="entry name" value="Rhodanese/Cell cycle control phosphatase"/>
    <property type="match status" value="1"/>
</dbReference>
<reference evidence="8 9" key="1">
    <citation type="submission" date="2016-10" db="EMBL/GenBank/DDBJ databases">
        <title>Actinomyces aegypiusis sp. nov., isolated from the Aegypius monachus in Qinghai Tibet Plateau China.</title>
        <authorList>
            <person name="Wang Y."/>
        </authorList>
    </citation>
    <scope>NUCLEOTIDE SEQUENCE [LARGE SCALE GENOMIC DNA]</scope>
    <source>
        <strain evidence="8 9">VUL4_3</strain>
    </source>
</reference>
<evidence type="ECO:0000256" key="4">
    <source>
        <dbReference type="ARBA" id="ARBA00022827"/>
    </source>
</evidence>
<keyword evidence="5" id="KW-0560">Oxidoreductase</keyword>
<comment type="similarity">
    <text evidence="2">Belongs to the class-III pyridine nucleotide-disulfide oxidoreductase family.</text>
</comment>
<dbReference type="SMART" id="SM00450">
    <property type="entry name" value="RHOD"/>
    <property type="match status" value="1"/>
</dbReference>
<evidence type="ECO:0000313" key="9">
    <source>
        <dbReference type="Proteomes" id="UP000176288"/>
    </source>
</evidence>